<dbReference type="InterPro" id="IPR050771">
    <property type="entry name" value="Alpha-ketoacid_DH_E1_comp"/>
</dbReference>
<dbReference type="InterPro" id="IPR029061">
    <property type="entry name" value="THDP-binding"/>
</dbReference>
<comment type="catalytic activity">
    <reaction evidence="4">
        <text>N(6)-[(R)-lipoyl]-L-lysyl-[protein] + pyruvate + H(+) = N(6)-[(R)-S(8)-acetyldihydrolipoyl]-L-lysyl-[protein] + CO2</text>
        <dbReference type="Rhea" id="RHEA:19189"/>
        <dbReference type="Rhea" id="RHEA-COMP:10474"/>
        <dbReference type="Rhea" id="RHEA-COMP:10478"/>
        <dbReference type="ChEBI" id="CHEBI:15361"/>
        <dbReference type="ChEBI" id="CHEBI:15378"/>
        <dbReference type="ChEBI" id="CHEBI:16526"/>
        <dbReference type="ChEBI" id="CHEBI:83099"/>
        <dbReference type="ChEBI" id="CHEBI:83111"/>
        <dbReference type="EC" id="1.2.4.1"/>
    </reaction>
</comment>
<keyword evidence="3 4" id="KW-0786">Thiamine pyrophosphate</keyword>
<keyword evidence="4 6" id="KW-0670">Pyruvate</keyword>
<dbReference type="Pfam" id="PF00676">
    <property type="entry name" value="E1_dh"/>
    <property type="match status" value="1"/>
</dbReference>
<dbReference type="SUPFAM" id="SSF52518">
    <property type="entry name" value="Thiamin diphosphate-binding fold (THDP-binding)"/>
    <property type="match status" value="1"/>
</dbReference>
<reference evidence="7" key="1">
    <citation type="submission" date="2017-01" db="EMBL/GenBank/DDBJ databases">
        <authorList>
            <person name="Varghese N."/>
            <person name="Submissions S."/>
        </authorList>
    </citation>
    <scope>NUCLEOTIDE SEQUENCE [LARGE SCALE GENOMIC DNA]</scope>
    <source>
        <strain evidence="7">UM1</strain>
    </source>
</reference>
<keyword evidence="2 4" id="KW-0560">Oxidoreductase</keyword>
<dbReference type="AlphaFoldDB" id="A0A1N6N5B4"/>
<feature type="domain" description="Dehydrogenase E1 component" evidence="5">
    <location>
        <begin position="40"/>
        <end position="325"/>
    </location>
</feature>
<dbReference type="Gene3D" id="3.40.50.970">
    <property type="match status" value="1"/>
</dbReference>
<evidence type="ECO:0000259" key="5">
    <source>
        <dbReference type="Pfam" id="PF00676"/>
    </source>
</evidence>
<protein>
    <recommendedName>
        <fullName evidence="4">Pyruvate dehydrogenase E1 component subunit alpha</fullName>
        <ecNumber evidence="4">1.2.4.1</ecNumber>
    </recommendedName>
</protein>
<proteinExistence type="predicted"/>
<dbReference type="NCBIfam" id="TIGR03181">
    <property type="entry name" value="PDH_E1_alph_x"/>
    <property type="match status" value="1"/>
</dbReference>
<evidence type="ECO:0000256" key="3">
    <source>
        <dbReference type="ARBA" id="ARBA00023052"/>
    </source>
</evidence>
<dbReference type="InterPro" id="IPR001017">
    <property type="entry name" value="DH_E1"/>
</dbReference>
<dbReference type="Proteomes" id="UP000241788">
    <property type="component" value="Unassembled WGS sequence"/>
</dbReference>
<evidence type="ECO:0000313" key="6">
    <source>
        <dbReference type="EMBL" id="SIP87219.1"/>
    </source>
</evidence>
<dbReference type="EC" id="1.2.4.1" evidence="4"/>
<dbReference type="CDD" id="cd02000">
    <property type="entry name" value="TPP_E1_PDC_ADC_BCADC"/>
    <property type="match status" value="1"/>
</dbReference>
<dbReference type="STRING" id="1604334.SAMN05421546_0100"/>
<evidence type="ECO:0000313" key="7">
    <source>
        <dbReference type="Proteomes" id="UP000241788"/>
    </source>
</evidence>
<dbReference type="EMBL" id="FTLW01000001">
    <property type="protein sequence ID" value="SIP87219.1"/>
    <property type="molecule type" value="Genomic_DNA"/>
</dbReference>
<sequence length="362" mass="40016">MSLAAEFKIEYLQCLKPDGTLAGPLPPAVDDPAKLVPLFKRMLFVRTFDTKAIALQRTGKLGTYAACLGHEATHVGIGASMTPDDVFAPSYREYGAQFMRGVKPRDVLMYWGGDERGNDFEVPRNDYPWCVPISTQCLMAAGAALSFKLRNQKRVAVACCGDGGSSKTDFYAAVNSGGAYQLPLVLCVINNGWAISVPRKAQTGAETLAQKGLAGGLHCLQVDGNDLIAVLEAMRRATERARKGEGGSVIEFMTYRLHDHTTADDARRYRGEEEVKDAWTREPFLRLRKYLTDLKLWDEEQEKAWIDECGKVVDTEINAYLETPVQPVEAMFDYLYGDMPADVLAQREEAIALDKAAKEARA</sequence>
<evidence type="ECO:0000256" key="4">
    <source>
        <dbReference type="RuleBase" id="RU366007"/>
    </source>
</evidence>
<comment type="function">
    <text evidence="4">The pyruvate dehydrogenase complex catalyzes the overall conversion of pyruvate to acetyl-CoA and CO(2). It contains multiple copies of three enzymatic components: pyruvate dehydrogenase (E1), dihydrolipoamide acetyltransferase (E2) and lipoamide dehydrogenase (E3).</text>
</comment>
<keyword evidence="7" id="KW-1185">Reference proteome</keyword>
<evidence type="ECO:0000256" key="1">
    <source>
        <dbReference type="ARBA" id="ARBA00001964"/>
    </source>
</evidence>
<evidence type="ECO:0000256" key="2">
    <source>
        <dbReference type="ARBA" id="ARBA00023002"/>
    </source>
</evidence>
<dbReference type="GO" id="GO:0004739">
    <property type="term" value="F:pyruvate dehydrogenase (acetyl-transferring) activity"/>
    <property type="evidence" value="ECO:0007669"/>
    <property type="project" value="UniProtKB-UniRule"/>
</dbReference>
<dbReference type="InterPro" id="IPR017596">
    <property type="entry name" value="PdhA/BkdA"/>
</dbReference>
<comment type="cofactor">
    <cofactor evidence="1 4">
        <name>thiamine diphosphate</name>
        <dbReference type="ChEBI" id="CHEBI:58937"/>
    </cofactor>
</comment>
<gene>
    <name evidence="6" type="ORF">SAMN05421546_0100</name>
</gene>
<dbReference type="PANTHER" id="PTHR43380">
    <property type="entry name" value="2-OXOISOVALERATE DEHYDROGENASE SUBUNIT ALPHA, MITOCHONDRIAL"/>
    <property type="match status" value="1"/>
</dbReference>
<dbReference type="GO" id="GO:0009083">
    <property type="term" value="P:branched-chain amino acid catabolic process"/>
    <property type="evidence" value="ECO:0007669"/>
    <property type="project" value="TreeGrafter"/>
</dbReference>
<comment type="subunit">
    <text evidence="4">Heterodimer of an alpha and a beta chain.</text>
</comment>
<dbReference type="OrthoDB" id="9766715at2"/>
<accession>A0A1N6N5B4</accession>
<name>A0A1N6N5B4_9GAMM</name>
<dbReference type="RefSeq" id="WP_076584527.1">
    <property type="nucleotide sequence ID" value="NZ_FTLW01000001.1"/>
</dbReference>
<dbReference type="PANTHER" id="PTHR43380:SF1">
    <property type="entry name" value="2-OXOISOVALERATE DEHYDROGENASE SUBUNIT ALPHA, MITOCHONDRIAL"/>
    <property type="match status" value="1"/>
</dbReference>
<organism evidence="6 7">
    <name type="scientific">Solilutibacter tolerans</name>
    <dbReference type="NCBI Taxonomy" id="1604334"/>
    <lineage>
        <taxon>Bacteria</taxon>
        <taxon>Pseudomonadati</taxon>
        <taxon>Pseudomonadota</taxon>
        <taxon>Gammaproteobacteria</taxon>
        <taxon>Lysobacterales</taxon>
        <taxon>Lysobacteraceae</taxon>
        <taxon>Solilutibacter</taxon>
    </lineage>
</organism>